<reference evidence="2" key="1">
    <citation type="journal article" date="2008" name="J. Bacteriol.">
        <title>Genome sequence of Thermofilum pendens reveals an exceptional loss of biosynthetic pathways without genome reduction.</title>
        <authorList>
            <person name="Anderson I."/>
            <person name="Rodriguez J."/>
            <person name="Susanti D."/>
            <person name="Porat I."/>
            <person name="Reich C."/>
            <person name="Ulrich L.E."/>
            <person name="Elkins J.G."/>
            <person name="Mavromatis K."/>
            <person name="Lykidis A."/>
            <person name="Kim E."/>
            <person name="Thompson L.S."/>
            <person name="Nolan M."/>
            <person name="Land M."/>
            <person name="Copeland A."/>
            <person name="Lapidus A."/>
            <person name="Lucas S."/>
            <person name="Detter C."/>
            <person name="Zhulin I.B."/>
            <person name="Olsen G.J."/>
            <person name="Whitman W."/>
            <person name="Mukhopadhyay B."/>
            <person name="Bristow J."/>
            <person name="Kyrpides N."/>
        </authorList>
    </citation>
    <scope>NUCLEOTIDE SEQUENCE [LARGE SCALE GENOMIC DNA]</scope>
    <source>
        <strain evidence="2">DSM 2475 / Hrk 5</strain>
    </source>
</reference>
<dbReference type="AlphaFoldDB" id="A1RYI8"/>
<dbReference type="PANTHER" id="PTHR39662">
    <property type="entry name" value="DUF354 DOMAIN-CONTAINING PROTEIN-RELATED"/>
    <property type="match status" value="1"/>
</dbReference>
<organism evidence="1 2">
    <name type="scientific">Thermofilum pendens (strain DSM 2475 / Hrk 5)</name>
    <dbReference type="NCBI Taxonomy" id="368408"/>
    <lineage>
        <taxon>Archaea</taxon>
        <taxon>Thermoproteota</taxon>
        <taxon>Thermoprotei</taxon>
        <taxon>Thermofilales</taxon>
        <taxon>Thermofilaceae</taxon>
        <taxon>Thermofilum</taxon>
    </lineage>
</organism>
<dbReference type="EMBL" id="CP000505">
    <property type="protein sequence ID" value="ABL78268.1"/>
    <property type="molecule type" value="Genomic_DNA"/>
</dbReference>
<dbReference type="eggNOG" id="arCOG01395">
    <property type="taxonomic scope" value="Archaea"/>
</dbReference>
<dbReference type="EnsemblBacteria" id="ABL78268">
    <property type="protein sequence ID" value="ABL78268"/>
    <property type="gene ID" value="Tpen_0867"/>
</dbReference>
<protein>
    <recommendedName>
        <fullName evidence="3">DUF354 domain-containing protein</fullName>
    </recommendedName>
</protein>
<dbReference type="Proteomes" id="UP000000641">
    <property type="component" value="Chromosome"/>
</dbReference>
<dbReference type="KEGG" id="tpe:Tpen_0867"/>
<dbReference type="PANTHER" id="PTHR39662:SF1">
    <property type="entry name" value="DUF354 DOMAIN-CONTAINING PROTEIN"/>
    <property type="match status" value="1"/>
</dbReference>
<name>A1RYI8_THEPD</name>
<dbReference type="STRING" id="368408.Tpen_0867"/>
<dbReference type="InterPro" id="IPR007152">
    <property type="entry name" value="DUF354"/>
</dbReference>
<gene>
    <name evidence="1" type="ordered locus">Tpen_0867</name>
</gene>
<dbReference type="Pfam" id="PF04007">
    <property type="entry name" value="DUF354"/>
    <property type="match status" value="1"/>
</dbReference>
<evidence type="ECO:0008006" key="3">
    <source>
        <dbReference type="Google" id="ProtNLM"/>
    </source>
</evidence>
<dbReference type="HOGENOM" id="CLU_067068_1_0_2"/>
<keyword evidence="2" id="KW-1185">Reference proteome</keyword>
<evidence type="ECO:0000313" key="2">
    <source>
        <dbReference type="Proteomes" id="UP000000641"/>
    </source>
</evidence>
<dbReference type="SUPFAM" id="SSF53756">
    <property type="entry name" value="UDP-Glycosyltransferase/glycogen phosphorylase"/>
    <property type="match status" value="1"/>
</dbReference>
<dbReference type="OrthoDB" id="185087at2157"/>
<proteinExistence type="predicted"/>
<dbReference type="PIRSF" id="PIRSF005357">
    <property type="entry name" value="UCP005357"/>
    <property type="match status" value="1"/>
</dbReference>
<dbReference type="RefSeq" id="WP_011752533.1">
    <property type="nucleotide sequence ID" value="NC_008698.1"/>
</dbReference>
<dbReference type="GeneID" id="4602210"/>
<evidence type="ECO:0000313" key="1">
    <source>
        <dbReference type="EMBL" id="ABL78268.1"/>
    </source>
</evidence>
<accession>A1RYI8</accession>
<sequence length="353" mass="39957">MRVWVEALTPKQVLLFSYLQHELPGYEFFLTTRDYDLNRELAGKLWKEYYVVGRHGGRTPRGKVAESLRRQASLLRLVESKNPDAHVTFVSPDSARVAYGVGIPVVACNDTPHSTIVSRLVIPLAEVLVVPQPVAAYFEDYARLTRISPFRGVFEVAWVARTQPDERVPRSLGLEPLNYVIVRTGEEKAFYYKEPRAALEVPLRMTRYILRKTDMKVLLYPRYPEQKTALAKGLSGYEGRLVFLERAEVLVHLEFFARLVITGGGTIATESALLGTPAITTFPGRVEVHEYLRANGFPVYSGVTLENLPRILRADQSIEGKMKVKAKASKLFQDPVRHIAKELQSILTEKMKT</sequence>